<dbReference type="AlphaFoldDB" id="A0A285UAG2"/>
<name>A0A285UAG2_9HYPH</name>
<keyword evidence="2" id="KW-1185">Reference proteome</keyword>
<dbReference type="OrthoDB" id="9803878at2"/>
<reference evidence="1 2" key="1">
    <citation type="submission" date="2017-08" db="EMBL/GenBank/DDBJ databases">
        <authorList>
            <person name="de Groot N.N."/>
        </authorList>
    </citation>
    <scope>NUCLEOTIDE SEQUENCE [LARGE SCALE GENOMIC DNA]</scope>
    <source>
        <strain evidence="1 2">JC85</strain>
    </source>
</reference>
<evidence type="ECO:0008006" key="3">
    <source>
        <dbReference type="Google" id="ProtNLM"/>
    </source>
</evidence>
<organism evidence="1 2">
    <name type="scientific">Rhizobium subbaraonis</name>
    <dbReference type="NCBI Taxonomy" id="908946"/>
    <lineage>
        <taxon>Bacteria</taxon>
        <taxon>Pseudomonadati</taxon>
        <taxon>Pseudomonadota</taxon>
        <taxon>Alphaproteobacteria</taxon>
        <taxon>Hyphomicrobiales</taxon>
        <taxon>Rhizobiaceae</taxon>
        <taxon>Rhizobium/Agrobacterium group</taxon>
        <taxon>Rhizobium</taxon>
    </lineage>
</organism>
<protein>
    <recommendedName>
        <fullName evidence="3">Integrase-like protein</fullName>
    </recommendedName>
</protein>
<dbReference type="Proteomes" id="UP000219167">
    <property type="component" value="Unassembled WGS sequence"/>
</dbReference>
<evidence type="ECO:0000313" key="1">
    <source>
        <dbReference type="EMBL" id="SOC37311.1"/>
    </source>
</evidence>
<gene>
    <name evidence="1" type="ORF">SAMN05892877_104106</name>
</gene>
<proteinExistence type="predicted"/>
<dbReference type="EMBL" id="OBQD01000004">
    <property type="protein sequence ID" value="SOC37311.1"/>
    <property type="molecule type" value="Genomic_DNA"/>
</dbReference>
<sequence length="51" mass="5818">MAYEIFEDITADLTRFIDQGYNASRLHSALGYLSPQQFEDQHARLTVKSVA</sequence>
<dbReference type="GO" id="GO:0015074">
    <property type="term" value="P:DNA integration"/>
    <property type="evidence" value="ECO:0007669"/>
    <property type="project" value="InterPro"/>
</dbReference>
<accession>A0A285UAG2</accession>
<evidence type="ECO:0000313" key="2">
    <source>
        <dbReference type="Proteomes" id="UP000219167"/>
    </source>
</evidence>